<dbReference type="Proteomes" id="UP000004136">
    <property type="component" value="Unassembled WGS sequence"/>
</dbReference>
<name>J9CKB3_BACCE</name>
<accession>J9CKB3</accession>
<dbReference type="PATRIC" id="fig|1053201.3.peg.1993"/>
<sequence length="91" mass="10747">MKKILKVILILLVIFIGIMLGSIILNKTYHTEFKSLDNTDQNMLKELSTIYKSFEESSDKLWIEMYRLLMLLVVQYEKNVEESYGVKNSYC</sequence>
<evidence type="ECO:0000313" key="3">
    <source>
        <dbReference type="Proteomes" id="UP000004136"/>
    </source>
</evidence>
<keyword evidence="1" id="KW-1133">Transmembrane helix</keyword>
<proteinExistence type="predicted"/>
<comment type="caution">
    <text evidence="2">The sequence shown here is derived from an EMBL/GenBank/DDBJ whole genome shotgun (WGS) entry which is preliminary data.</text>
</comment>
<feature type="transmembrane region" description="Helical" evidence="1">
    <location>
        <begin position="7"/>
        <end position="25"/>
    </location>
</feature>
<organism evidence="2 3">
    <name type="scientific">Bacillus cereus HuA2-1</name>
    <dbReference type="NCBI Taxonomy" id="1053201"/>
    <lineage>
        <taxon>Bacteria</taxon>
        <taxon>Bacillati</taxon>
        <taxon>Bacillota</taxon>
        <taxon>Bacilli</taxon>
        <taxon>Bacillales</taxon>
        <taxon>Bacillaceae</taxon>
        <taxon>Bacillus</taxon>
        <taxon>Bacillus cereus group</taxon>
    </lineage>
</organism>
<evidence type="ECO:0000256" key="1">
    <source>
        <dbReference type="SAM" id="Phobius"/>
    </source>
</evidence>
<protein>
    <submittedName>
        <fullName evidence="2">Uncharacterized protein</fullName>
    </submittedName>
</protein>
<keyword evidence="1" id="KW-0812">Transmembrane</keyword>
<evidence type="ECO:0000313" key="2">
    <source>
        <dbReference type="EMBL" id="EJV85827.1"/>
    </source>
</evidence>
<dbReference type="HOGENOM" id="CLU_2420764_0_0_9"/>
<reference evidence="2 3" key="1">
    <citation type="submission" date="2012-04" db="EMBL/GenBank/DDBJ databases">
        <title>The Genome Sequence of Bacillus cereus HuA2-1.</title>
        <authorList>
            <consortium name="The Broad Institute Genome Sequencing Platform"/>
            <consortium name="The Broad Institute Genome Sequencing Center for Infectious Disease"/>
            <person name="Feldgarden M."/>
            <person name="Van der Auwera G.A."/>
            <person name="Mahillon J."/>
            <person name="Duprez V."/>
            <person name="Timmery S."/>
            <person name="Mattelet C."/>
            <person name="Dierick K."/>
            <person name="Sun M."/>
            <person name="Yu Z."/>
            <person name="Zhu L."/>
            <person name="Hu X."/>
            <person name="Shank E.B."/>
            <person name="Swiecicka I."/>
            <person name="Hansen B.M."/>
            <person name="Andrup L."/>
            <person name="Young S.K."/>
            <person name="Zeng Q."/>
            <person name="Gargeya S."/>
            <person name="Fitzgerald M."/>
            <person name="Haas B."/>
            <person name="Abouelleil A."/>
            <person name="Alvarado L."/>
            <person name="Arachchi H.M."/>
            <person name="Berlin A."/>
            <person name="Chapman S.B."/>
            <person name="Goldberg J."/>
            <person name="Griggs A."/>
            <person name="Gujja S."/>
            <person name="Hansen M."/>
            <person name="Howarth C."/>
            <person name="Imamovic A."/>
            <person name="Larimer J."/>
            <person name="McCowen C."/>
            <person name="Montmayeur A."/>
            <person name="Murphy C."/>
            <person name="Neiman D."/>
            <person name="Pearson M."/>
            <person name="Priest M."/>
            <person name="Roberts A."/>
            <person name="Saif S."/>
            <person name="Shea T."/>
            <person name="Sisk P."/>
            <person name="Sykes S."/>
            <person name="Wortman J."/>
            <person name="Nusbaum C."/>
            <person name="Birren B."/>
        </authorList>
    </citation>
    <scope>NUCLEOTIDE SEQUENCE [LARGE SCALE GENOMIC DNA]</scope>
    <source>
        <strain evidence="2 3">HuA2-1</strain>
    </source>
</reference>
<keyword evidence="1" id="KW-0472">Membrane</keyword>
<dbReference type="AlphaFoldDB" id="J9CKB3"/>
<gene>
    <name evidence="2" type="ORF">IG3_01940</name>
</gene>
<dbReference type="EMBL" id="AHDV01000012">
    <property type="protein sequence ID" value="EJV85827.1"/>
    <property type="molecule type" value="Genomic_DNA"/>
</dbReference>